<evidence type="ECO:0000259" key="1">
    <source>
        <dbReference type="Pfam" id="PF16823"/>
    </source>
</evidence>
<evidence type="ECO:0000313" key="2">
    <source>
        <dbReference type="EMBL" id="VAW84386.1"/>
    </source>
</evidence>
<accession>A0A3B0ZUR0</accession>
<proteinExistence type="predicted"/>
<reference evidence="2" key="1">
    <citation type="submission" date="2018-06" db="EMBL/GenBank/DDBJ databases">
        <authorList>
            <person name="Zhirakovskaya E."/>
        </authorList>
    </citation>
    <scope>NUCLEOTIDE SEQUENCE</scope>
</reference>
<name>A0A3B0ZUR0_9ZZZZ</name>
<organism evidence="2">
    <name type="scientific">hydrothermal vent metagenome</name>
    <dbReference type="NCBI Taxonomy" id="652676"/>
    <lineage>
        <taxon>unclassified sequences</taxon>
        <taxon>metagenomes</taxon>
        <taxon>ecological metagenomes</taxon>
    </lineage>
</organism>
<dbReference type="Pfam" id="PF16823">
    <property type="entry name" value="tPilZ"/>
    <property type="match status" value="1"/>
</dbReference>
<sequence>MTATEKDSLGASIYYEDVRPIACMVIEDEPNVMQSVRCDTENDNVFTVLAALEETPLDSNDNTLNSVDLQRIEYKLNLTLDLVSQLFAQQFSLPEPAELRLSSERIAWKGEVVKPEYSLVSISLYLNDRYPKPIKLFGHMVATSEASEFQNHAILLPMKLSVQDKLDKFIFRQHRRCVAHNKRGA</sequence>
<feature type="domain" description="Cyclic di-GMP receptor atypical PilZ" evidence="1">
    <location>
        <begin position="58"/>
        <end position="183"/>
    </location>
</feature>
<dbReference type="InterPro" id="IPR031800">
    <property type="entry name" value="PilZ_atypical"/>
</dbReference>
<dbReference type="EMBL" id="UOFO01000043">
    <property type="protein sequence ID" value="VAW84386.1"/>
    <property type="molecule type" value="Genomic_DNA"/>
</dbReference>
<gene>
    <name evidence="2" type="ORF">MNBD_GAMMA16-498</name>
</gene>
<dbReference type="AlphaFoldDB" id="A0A3B0ZUR0"/>
<protein>
    <recommendedName>
        <fullName evidence="1">Cyclic di-GMP receptor atypical PilZ domain-containing protein</fullName>
    </recommendedName>
</protein>